<dbReference type="Gene3D" id="3.40.1230.10">
    <property type="entry name" value="MTH938-like"/>
    <property type="match status" value="1"/>
</dbReference>
<gene>
    <name evidence="1" type="ORF">PN36_05560</name>
</gene>
<dbReference type="SUPFAM" id="SSF64076">
    <property type="entry name" value="MTH938-like"/>
    <property type="match status" value="1"/>
</dbReference>
<reference evidence="1 2" key="1">
    <citation type="journal article" date="2016" name="Front. Microbiol.">
        <title>Single-Cell (Meta-)Genomics of a Dimorphic Candidatus Thiomargarita nelsonii Reveals Genomic Plasticity.</title>
        <authorList>
            <person name="Flood B.E."/>
            <person name="Fliss P."/>
            <person name="Jones D.S."/>
            <person name="Dick G.J."/>
            <person name="Jain S."/>
            <person name="Kaster A.K."/>
            <person name="Winkel M."/>
            <person name="Mussmann M."/>
            <person name="Bailey J."/>
        </authorList>
    </citation>
    <scope>NUCLEOTIDE SEQUENCE [LARGE SCALE GENOMIC DNA]</scope>
    <source>
        <strain evidence="1">Hydrate Ridge</strain>
    </source>
</reference>
<evidence type="ECO:0008006" key="3">
    <source>
        <dbReference type="Google" id="ProtNLM"/>
    </source>
</evidence>
<accession>A0A0A6PGZ7</accession>
<dbReference type="PANTHER" id="PTHR21192:SF2">
    <property type="entry name" value="NADH DEHYDROGENASE [UBIQUINONE] 1 ALPHA SUBCOMPLEX ASSEMBLY FACTOR 3"/>
    <property type="match status" value="1"/>
</dbReference>
<evidence type="ECO:0000313" key="2">
    <source>
        <dbReference type="Proteomes" id="UP000030428"/>
    </source>
</evidence>
<name>A0A0A6PGZ7_9GAMM</name>
<dbReference type="InterPro" id="IPR007523">
    <property type="entry name" value="NDUFAF3/AAMDC"/>
</dbReference>
<sequence length="122" mass="13830">MKFDLDLGDGTYQIQRYDSHSVTINQKVYTQSLILMPEYLSEWKVESFEMLEQADFQALQALRPELVLLGTGQKIRFPTPELLVPLIQEGIGVEVMDTQAACRTYMILMAEGRAVAAALLFK</sequence>
<dbReference type="Pfam" id="PF04430">
    <property type="entry name" value="DUF498"/>
    <property type="match status" value="1"/>
</dbReference>
<dbReference type="Proteomes" id="UP000030428">
    <property type="component" value="Unassembled WGS sequence"/>
</dbReference>
<proteinExistence type="predicted"/>
<dbReference type="AlphaFoldDB" id="A0A0A6PGZ7"/>
<protein>
    <recommendedName>
        <fullName evidence="3">Protein containing DUF498</fullName>
    </recommendedName>
</protein>
<dbReference type="PANTHER" id="PTHR21192">
    <property type="entry name" value="NUCLEAR PROTEIN E3-3"/>
    <property type="match status" value="1"/>
</dbReference>
<comment type="caution">
    <text evidence="1">The sequence shown here is derived from an EMBL/GenBank/DDBJ whole genome shotgun (WGS) entry which is preliminary data.</text>
</comment>
<evidence type="ECO:0000313" key="1">
    <source>
        <dbReference type="EMBL" id="KHD05145.1"/>
    </source>
</evidence>
<dbReference type="InterPro" id="IPR036748">
    <property type="entry name" value="MTH938-like_sf"/>
</dbReference>
<dbReference type="CDD" id="cd05560">
    <property type="entry name" value="Xcc1710_like"/>
    <property type="match status" value="1"/>
</dbReference>
<keyword evidence="2" id="KW-1185">Reference proteome</keyword>
<organism evidence="1 2">
    <name type="scientific">Candidatus Thiomargarita nelsonii</name>
    <dbReference type="NCBI Taxonomy" id="1003181"/>
    <lineage>
        <taxon>Bacteria</taxon>
        <taxon>Pseudomonadati</taxon>
        <taxon>Pseudomonadota</taxon>
        <taxon>Gammaproteobacteria</taxon>
        <taxon>Thiotrichales</taxon>
        <taxon>Thiotrichaceae</taxon>
        <taxon>Thiomargarita</taxon>
    </lineage>
</organism>
<dbReference type="EMBL" id="JSZA02000015">
    <property type="protein sequence ID" value="KHD05145.1"/>
    <property type="molecule type" value="Genomic_DNA"/>
</dbReference>